<feature type="non-terminal residue" evidence="6">
    <location>
        <position position="1"/>
    </location>
</feature>
<feature type="transmembrane region" description="Helical" evidence="5">
    <location>
        <begin position="47"/>
        <end position="71"/>
    </location>
</feature>
<dbReference type="InterPro" id="IPR007568">
    <property type="entry name" value="RTA1"/>
</dbReference>
<dbReference type="GO" id="GO:0005886">
    <property type="term" value="C:plasma membrane"/>
    <property type="evidence" value="ECO:0007669"/>
    <property type="project" value="TreeGrafter"/>
</dbReference>
<proteinExistence type="predicted"/>
<name>A0A9P4NRQ9_9PEZI</name>
<evidence type="ECO:0000313" key="6">
    <source>
        <dbReference type="EMBL" id="KAF2430915.1"/>
    </source>
</evidence>
<dbReference type="Proteomes" id="UP000800235">
    <property type="component" value="Unassembled WGS sequence"/>
</dbReference>
<keyword evidence="3 5" id="KW-1133">Transmembrane helix</keyword>
<comment type="caution">
    <text evidence="6">The sequence shown here is derived from an EMBL/GenBank/DDBJ whole genome shotgun (WGS) entry which is preliminary data.</text>
</comment>
<evidence type="ECO:0000256" key="2">
    <source>
        <dbReference type="ARBA" id="ARBA00022692"/>
    </source>
</evidence>
<gene>
    <name evidence="6" type="ORF">EJ08DRAFT_558261</name>
</gene>
<dbReference type="PANTHER" id="PTHR31465:SF8">
    <property type="entry name" value="DOMAIN PROTEIN, PUTATIVE (AFU_ORTHOLOGUE AFUA_6G14140)-RELATED"/>
    <property type="match status" value="1"/>
</dbReference>
<keyword evidence="2 5" id="KW-0812">Transmembrane</keyword>
<evidence type="ECO:0000313" key="7">
    <source>
        <dbReference type="Proteomes" id="UP000800235"/>
    </source>
</evidence>
<sequence>CLQISKYCTVENSIYGYKPSIGWNSFFLAVFLVSSLIHAFQGWKYKTWSFLVAMVIGGLSEAVGQGGRIMLHKNVYDDAGFKLQIVLLTLAPAFLCAGIYLTLKHLVISFGASFSRLPPKWYTWIFISCDIFSIVLQGAGGGLASAADDNDTTLLNAGNNLMIAGLAWQVFTLVLFGALSAEYVYQIRRHVHELNPQTHDMRQSKRFKFFVGAVALAYIAILMRCVYRVAEMAGGWGNEIMQDEAMMLGLDSFMIAIAMVALNLFHPGLCFDFRRYGSN</sequence>
<keyword evidence="4 5" id="KW-0472">Membrane</keyword>
<feature type="transmembrane region" description="Helical" evidence="5">
    <location>
        <begin position="206"/>
        <end position="230"/>
    </location>
</feature>
<feature type="transmembrane region" description="Helical" evidence="5">
    <location>
        <begin position="83"/>
        <end position="103"/>
    </location>
</feature>
<protein>
    <submittedName>
        <fullName evidence="6">RTA1 like protein</fullName>
    </submittedName>
</protein>
<dbReference type="OrthoDB" id="4521223at2759"/>
<feature type="transmembrane region" description="Helical" evidence="5">
    <location>
        <begin position="124"/>
        <end position="146"/>
    </location>
</feature>
<reference evidence="6" key="1">
    <citation type="journal article" date="2020" name="Stud. Mycol.">
        <title>101 Dothideomycetes genomes: a test case for predicting lifestyles and emergence of pathogens.</title>
        <authorList>
            <person name="Haridas S."/>
            <person name="Albert R."/>
            <person name="Binder M."/>
            <person name="Bloem J."/>
            <person name="Labutti K."/>
            <person name="Salamov A."/>
            <person name="Andreopoulos B."/>
            <person name="Baker S."/>
            <person name="Barry K."/>
            <person name="Bills G."/>
            <person name="Bluhm B."/>
            <person name="Cannon C."/>
            <person name="Castanera R."/>
            <person name="Culley D."/>
            <person name="Daum C."/>
            <person name="Ezra D."/>
            <person name="Gonzalez J."/>
            <person name="Henrissat B."/>
            <person name="Kuo A."/>
            <person name="Liang C."/>
            <person name="Lipzen A."/>
            <person name="Lutzoni F."/>
            <person name="Magnuson J."/>
            <person name="Mondo S."/>
            <person name="Nolan M."/>
            <person name="Ohm R."/>
            <person name="Pangilinan J."/>
            <person name="Park H.-J."/>
            <person name="Ramirez L."/>
            <person name="Alfaro M."/>
            <person name="Sun H."/>
            <person name="Tritt A."/>
            <person name="Yoshinaga Y."/>
            <person name="Zwiers L.-H."/>
            <person name="Turgeon B."/>
            <person name="Goodwin S."/>
            <person name="Spatafora J."/>
            <person name="Crous P."/>
            <person name="Grigoriev I."/>
        </authorList>
    </citation>
    <scope>NUCLEOTIDE SEQUENCE</scope>
    <source>
        <strain evidence="6">CBS 130266</strain>
    </source>
</reference>
<feature type="transmembrane region" description="Helical" evidence="5">
    <location>
        <begin position="166"/>
        <end position="185"/>
    </location>
</feature>
<organism evidence="6 7">
    <name type="scientific">Tothia fuscella</name>
    <dbReference type="NCBI Taxonomy" id="1048955"/>
    <lineage>
        <taxon>Eukaryota</taxon>
        <taxon>Fungi</taxon>
        <taxon>Dikarya</taxon>
        <taxon>Ascomycota</taxon>
        <taxon>Pezizomycotina</taxon>
        <taxon>Dothideomycetes</taxon>
        <taxon>Pleosporomycetidae</taxon>
        <taxon>Venturiales</taxon>
        <taxon>Cylindrosympodiaceae</taxon>
        <taxon>Tothia</taxon>
    </lineage>
</organism>
<dbReference type="GO" id="GO:0000324">
    <property type="term" value="C:fungal-type vacuole"/>
    <property type="evidence" value="ECO:0007669"/>
    <property type="project" value="TreeGrafter"/>
</dbReference>
<evidence type="ECO:0000256" key="4">
    <source>
        <dbReference type="ARBA" id="ARBA00023136"/>
    </source>
</evidence>
<dbReference type="PANTHER" id="PTHR31465">
    <property type="entry name" value="PROTEIN RTA1-RELATED"/>
    <property type="match status" value="1"/>
</dbReference>
<accession>A0A9P4NRQ9</accession>
<evidence type="ECO:0000256" key="5">
    <source>
        <dbReference type="SAM" id="Phobius"/>
    </source>
</evidence>
<evidence type="ECO:0000256" key="3">
    <source>
        <dbReference type="ARBA" id="ARBA00022989"/>
    </source>
</evidence>
<feature type="non-terminal residue" evidence="6">
    <location>
        <position position="279"/>
    </location>
</feature>
<feature type="transmembrane region" description="Helical" evidence="5">
    <location>
        <begin position="245"/>
        <end position="265"/>
    </location>
</feature>
<dbReference type="Pfam" id="PF04479">
    <property type="entry name" value="RTA1"/>
    <property type="match status" value="1"/>
</dbReference>
<feature type="transmembrane region" description="Helical" evidence="5">
    <location>
        <begin position="21"/>
        <end position="40"/>
    </location>
</feature>
<dbReference type="EMBL" id="MU007035">
    <property type="protein sequence ID" value="KAF2430915.1"/>
    <property type="molecule type" value="Genomic_DNA"/>
</dbReference>
<evidence type="ECO:0000256" key="1">
    <source>
        <dbReference type="ARBA" id="ARBA00004141"/>
    </source>
</evidence>
<comment type="subcellular location">
    <subcellularLocation>
        <location evidence="1">Membrane</location>
        <topology evidence="1">Multi-pass membrane protein</topology>
    </subcellularLocation>
</comment>
<keyword evidence="7" id="KW-1185">Reference proteome</keyword>
<dbReference type="AlphaFoldDB" id="A0A9P4NRQ9"/>